<reference evidence="2" key="1">
    <citation type="submission" date="2022-03" db="EMBL/GenBank/DDBJ databases">
        <authorList>
            <person name="Alioto T."/>
            <person name="Alioto T."/>
            <person name="Gomez Garrido J."/>
        </authorList>
    </citation>
    <scope>NUCLEOTIDE SEQUENCE</scope>
</reference>
<keyword evidence="3" id="KW-1185">Reference proteome</keyword>
<organism evidence="2 3">
    <name type="scientific">Pelobates cultripes</name>
    <name type="common">Western spadefoot toad</name>
    <dbReference type="NCBI Taxonomy" id="61616"/>
    <lineage>
        <taxon>Eukaryota</taxon>
        <taxon>Metazoa</taxon>
        <taxon>Chordata</taxon>
        <taxon>Craniata</taxon>
        <taxon>Vertebrata</taxon>
        <taxon>Euteleostomi</taxon>
        <taxon>Amphibia</taxon>
        <taxon>Batrachia</taxon>
        <taxon>Anura</taxon>
        <taxon>Pelobatoidea</taxon>
        <taxon>Pelobatidae</taxon>
        <taxon>Pelobates</taxon>
    </lineage>
</organism>
<dbReference type="EMBL" id="OW240918">
    <property type="protein sequence ID" value="CAH2306524.1"/>
    <property type="molecule type" value="Genomic_DNA"/>
</dbReference>
<proteinExistence type="predicted"/>
<dbReference type="Proteomes" id="UP001295444">
    <property type="component" value="Chromosome 07"/>
</dbReference>
<protein>
    <submittedName>
        <fullName evidence="2">Uncharacterized protein</fullName>
    </submittedName>
</protein>
<evidence type="ECO:0000256" key="1">
    <source>
        <dbReference type="SAM" id="MobiDB-lite"/>
    </source>
</evidence>
<accession>A0AAD1WEV4</accession>
<feature type="region of interest" description="Disordered" evidence="1">
    <location>
        <begin position="70"/>
        <end position="98"/>
    </location>
</feature>
<name>A0AAD1WEV4_PELCU</name>
<evidence type="ECO:0000313" key="3">
    <source>
        <dbReference type="Proteomes" id="UP001295444"/>
    </source>
</evidence>
<gene>
    <name evidence="2" type="ORF">PECUL_23A030806</name>
</gene>
<sequence length="136" mass="15623">MAETTCSTSIIDLLSDFESRLKEQFDKFWRQLEDRIPFQTPPCLQGPPHSPRASKLHRLSTIVSEVRAPKWRRRKRRNSPALKAVRRSPEPSNKPRVSWRSLLPVSDQTCRLSPGSQSLKCPYIFMHSDLPTIGIG</sequence>
<evidence type="ECO:0000313" key="2">
    <source>
        <dbReference type="EMBL" id="CAH2306524.1"/>
    </source>
</evidence>
<dbReference type="AlphaFoldDB" id="A0AAD1WEV4"/>